<organism evidence="9">
    <name type="scientific">Rousettus bat poxvirus</name>
    <dbReference type="NCBI Taxonomy" id="3141933"/>
    <lineage>
        <taxon>Viruses</taxon>
        <taxon>Varidnaviria</taxon>
        <taxon>Bamfordvirae</taxon>
        <taxon>Nucleocytoviricota</taxon>
        <taxon>Pokkesviricetes</taxon>
        <taxon>Chitovirales</taxon>
        <taxon>Poxviridae</taxon>
    </lineage>
</organism>
<feature type="transmembrane region" description="Helical" evidence="8">
    <location>
        <begin position="12"/>
        <end position="33"/>
    </location>
</feature>
<reference evidence="9" key="1">
    <citation type="journal article" date="2024" name="Microbiome">
        <title>Substantial viral diversity in bats and rodents from East Africa: insights into evolution, recombination, and cocirculation.</title>
        <authorList>
            <person name="Wang D."/>
            <person name="Yang X."/>
            <person name="Ren Z."/>
            <person name="Hu B."/>
            <person name="Zhao H."/>
            <person name="Yang K."/>
            <person name="Shi P."/>
            <person name="Zhang Z."/>
            <person name="Feng Q."/>
            <person name="Nawenja C.V."/>
            <person name="Obanda V."/>
            <person name="Robert K."/>
            <person name="Nalikka B."/>
            <person name="Waruhiu C.N."/>
            <person name="Ochola G.O."/>
            <person name="Onyuok S.O."/>
            <person name="Ochieng H."/>
            <person name="Li B."/>
            <person name="Zhu Y."/>
            <person name="Si H."/>
            <person name="Yin J."/>
            <person name="Kristiansen K."/>
            <person name="Jin X."/>
            <person name="Xu X."/>
            <person name="Xiao M."/>
            <person name="Agwanda B."/>
            <person name="Ommeh S."/>
            <person name="Li J."/>
            <person name="Shi Z.L."/>
        </authorList>
    </citation>
    <scope>NUCLEOTIDE SEQUENCE</scope>
    <source>
        <strain evidence="9">1A/Uganda/UGR70/2019</strain>
    </source>
</reference>
<evidence type="ECO:0000256" key="7">
    <source>
        <dbReference type="ARBA" id="ARBA00023157"/>
    </source>
</evidence>
<keyword evidence="7" id="KW-1015">Disulfide bond</keyword>
<evidence type="ECO:0000256" key="4">
    <source>
        <dbReference type="ARBA" id="ARBA00022879"/>
    </source>
</evidence>
<evidence type="ECO:0000256" key="2">
    <source>
        <dbReference type="ARBA" id="ARBA00022692"/>
    </source>
</evidence>
<proteinExistence type="predicted"/>
<evidence type="ECO:0000313" key="9">
    <source>
        <dbReference type="EMBL" id="XBH23844.1"/>
    </source>
</evidence>
<dbReference type="InterPro" id="IPR008785">
    <property type="entry name" value="Poxvirus_A14"/>
</dbReference>
<feature type="transmembrane region" description="Helical" evidence="8">
    <location>
        <begin position="45"/>
        <end position="67"/>
    </location>
</feature>
<name>A0AAU7E0Z6_9POXV</name>
<evidence type="ECO:0000256" key="5">
    <source>
        <dbReference type="ARBA" id="ARBA00022989"/>
    </source>
</evidence>
<keyword evidence="3" id="KW-0946">Virion</keyword>
<dbReference type="PROSITE" id="PS51257">
    <property type="entry name" value="PROKAR_LIPOPROTEIN"/>
    <property type="match status" value="1"/>
</dbReference>
<protein>
    <submittedName>
        <fullName evidence="9">IMV membrane protein</fullName>
    </submittedName>
</protein>
<keyword evidence="2 8" id="KW-0812">Transmembrane</keyword>
<evidence type="ECO:0000256" key="3">
    <source>
        <dbReference type="ARBA" id="ARBA00022844"/>
    </source>
</evidence>
<dbReference type="Pfam" id="PF05767">
    <property type="entry name" value="Pox_A14"/>
    <property type="match status" value="1"/>
</dbReference>
<keyword evidence="5 8" id="KW-1133">Transmembrane helix</keyword>
<sequence>MDVLRSLKENYATVLLVGVILLTLACVFAFVEFTKVKSQDYTWRALSVTCFIAGIITLLGIMLFAGYSRYCNNASLLGNRTIVEGGGGGAGFGNTSELELNPQ</sequence>
<comment type="subcellular location">
    <subcellularLocation>
        <location evidence="1">Virion membrane</location>
        <topology evidence="1">Multi-pass membrane protein</topology>
    </subcellularLocation>
</comment>
<reference evidence="9" key="2">
    <citation type="submission" date="2024-02" db="EMBL/GenBank/DDBJ databases">
        <authorList>
            <person name="Hu B."/>
        </authorList>
    </citation>
    <scope>NUCLEOTIDE SEQUENCE</scope>
    <source>
        <strain evidence="9">1A/Uganda/UGR70/2019</strain>
    </source>
</reference>
<accession>A0AAU7E0Z6</accession>
<evidence type="ECO:0000256" key="1">
    <source>
        <dbReference type="ARBA" id="ARBA00004385"/>
    </source>
</evidence>
<dbReference type="GO" id="GO:0019031">
    <property type="term" value="C:viral envelope"/>
    <property type="evidence" value="ECO:0007669"/>
    <property type="project" value="UniProtKB-KW"/>
</dbReference>
<dbReference type="GO" id="GO:0055036">
    <property type="term" value="C:virion membrane"/>
    <property type="evidence" value="ECO:0007669"/>
    <property type="project" value="UniProtKB-SubCell"/>
</dbReference>
<keyword evidence="4" id="KW-0261">Viral envelope protein</keyword>
<keyword evidence="6 8" id="KW-0472">Membrane</keyword>
<dbReference type="EMBL" id="PP711852">
    <property type="protein sequence ID" value="XBH23844.1"/>
    <property type="molecule type" value="Genomic_DNA"/>
</dbReference>
<evidence type="ECO:0000256" key="8">
    <source>
        <dbReference type="SAM" id="Phobius"/>
    </source>
</evidence>
<evidence type="ECO:0000256" key="6">
    <source>
        <dbReference type="ARBA" id="ARBA00023136"/>
    </source>
</evidence>